<sequence length="183" mass="21817">MTKLILRKGKADKRIKQLISDLRKAIGVRTKRKIIESNKFDIKPYIELAKSQDIEDFIIISQKKELIVTSLIGNTVYYKIKHFTLIKEVTNTLNPRIYKNYPLVEFTGFKENETFIKNFDIKTNFKKIESLERVVQIYKNENDILFRHYLIRKNEEGKVNLKEIGPRLTLEWIKTKDGFYNQK</sequence>
<dbReference type="Proteomes" id="UP001516464">
    <property type="component" value="Unassembled WGS sequence"/>
</dbReference>
<dbReference type="PANTHER" id="PTHR22734">
    <property type="entry name" value="U3 SMALL NUCLEOLAR RIBONUCLEOPROTEIN PROTEIN IMP4"/>
    <property type="match status" value="1"/>
</dbReference>
<dbReference type="EMBL" id="SBIQ01000040">
    <property type="protein sequence ID" value="KAF7683922.1"/>
    <property type="molecule type" value="Genomic_DNA"/>
</dbReference>
<reference evidence="3 4" key="1">
    <citation type="submission" date="2019-01" db="EMBL/GenBank/DDBJ databases">
        <title>Genomes sequencing and comparative genomics of infectious freshwater microsporidia, Cucumispora dikerogammari and Thelohania contejeani.</title>
        <authorList>
            <person name="Cormier A."/>
            <person name="Giraud I."/>
            <person name="Wattier R."/>
            <person name="Teixeira M."/>
            <person name="Grandjean F."/>
            <person name="Rigaud T."/>
            <person name="Cordaux R."/>
        </authorList>
    </citation>
    <scope>NUCLEOTIDE SEQUENCE [LARGE SCALE GENOMIC DNA]</scope>
    <source>
        <strain evidence="3">T1</strain>
        <tissue evidence="3">Spores</tissue>
    </source>
</reference>
<evidence type="ECO:0000256" key="1">
    <source>
        <dbReference type="ARBA" id="ARBA00040513"/>
    </source>
</evidence>
<protein>
    <recommendedName>
        <fullName evidence="1">U3 small nucleolar ribonucleoprotein protein IMP4</fullName>
    </recommendedName>
</protein>
<keyword evidence="4" id="KW-1185">Reference proteome</keyword>
<dbReference type="PANTHER" id="PTHR22734:SF2">
    <property type="entry name" value="U3 SMALL NUCLEOLAR RIBONUCLEOPROTEIN PROTEIN IMP4"/>
    <property type="match status" value="1"/>
</dbReference>
<dbReference type="InterPro" id="IPR044281">
    <property type="entry name" value="IMP4/RPF1"/>
</dbReference>
<dbReference type="InterPro" id="IPR007109">
    <property type="entry name" value="Brix"/>
</dbReference>
<evidence type="ECO:0000259" key="2">
    <source>
        <dbReference type="PROSITE" id="PS50833"/>
    </source>
</evidence>
<dbReference type="Pfam" id="PF04427">
    <property type="entry name" value="Brix"/>
    <property type="match status" value="1"/>
</dbReference>
<accession>A0ABQ7I0C9</accession>
<dbReference type="PROSITE" id="PS50833">
    <property type="entry name" value="BRIX"/>
    <property type="match status" value="1"/>
</dbReference>
<proteinExistence type="predicted"/>
<comment type="caution">
    <text evidence="3">The sequence shown here is derived from an EMBL/GenBank/DDBJ whole genome shotgun (WGS) entry which is preliminary data.</text>
</comment>
<feature type="domain" description="Brix" evidence="2">
    <location>
        <begin position="1"/>
        <end position="181"/>
    </location>
</feature>
<dbReference type="SUPFAM" id="SSF52954">
    <property type="entry name" value="Class II aaRS ABD-related"/>
    <property type="match status" value="1"/>
</dbReference>
<organism evidence="3 4">
    <name type="scientific">Astathelohania contejeani</name>
    <dbReference type="NCBI Taxonomy" id="164912"/>
    <lineage>
        <taxon>Eukaryota</taxon>
        <taxon>Fungi</taxon>
        <taxon>Fungi incertae sedis</taxon>
        <taxon>Microsporidia</taxon>
        <taxon>Astathelohaniidae</taxon>
        <taxon>Astathelohania</taxon>
    </lineage>
</organism>
<evidence type="ECO:0000313" key="3">
    <source>
        <dbReference type="EMBL" id="KAF7683922.1"/>
    </source>
</evidence>
<dbReference type="SMART" id="SM00879">
    <property type="entry name" value="Brix"/>
    <property type="match status" value="1"/>
</dbReference>
<gene>
    <name evidence="3" type="primary">PPAN</name>
    <name evidence="3" type="ORF">TCON_0879</name>
</gene>
<evidence type="ECO:0000313" key="4">
    <source>
        <dbReference type="Proteomes" id="UP001516464"/>
    </source>
</evidence>
<name>A0ABQ7I0C9_9MICR</name>